<sequence length="443" mass="46203">MHLAVADLDLVDAPGDLLVHVVRGVESVAGLVDVTELHGGADSDVAAIGLFATVDHAEQRRLAGAVRSDDPDDPGLGHLEREVLDEQAVTESLGHPVELDHGVTQTRSRRDHDLERAVVLTAGLCLGLELVICLKAGLTLGLPGLGGHAHPLELALQGALTGRLLLLLLGESGALLLEPARVVALEREATAAVEFEDPLGHVVEEVAVVGDGDDGAGVVLQEALQPVDALGVEVVGGLVEQEQIRAGEQQATQGNPASLATGERGHVGVVGWAPKGVHGDLDVALEVPGVGDRDLVLEVPLQCTDFFVVSIRVGPHGHDLVVALDEVTDLGDPIHHVAEHVLGGVQLGLLLEQTDREARGEAGLAGEAVVEAGHDLKQAGLARAVGPDDSDLGAGVERERDVLEHHLLRRVEATEFVHRVDELVSHSAPTLAVGIHRGVRSTV</sequence>
<proteinExistence type="predicted"/>
<dbReference type="AntiFam" id="ANF00142">
    <property type="entry name" value="Shadow ORF (opposite yadG)"/>
</dbReference>
<name>A0A6J6QL32_9ZZZZ</name>
<dbReference type="AlphaFoldDB" id="A0A6J6QL32"/>
<organism evidence="1">
    <name type="scientific">freshwater metagenome</name>
    <dbReference type="NCBI Taxonomy" id="449393"/>
    <lineage>
        <taxon>unclassified sequences</taxon>
        <taxon>metagenomes</taxon>
        <taxon>ecological metagenomes</taxon>
    </lineage>
</organism>
<evidence type="ECO:0000313" key="1">
    <source>
        <dbReference type="EMBL" id="CAB4712047.1"/>
    </source>
</evidence>
<evidence type="ECO:0000313" key="2">
    <source>
        <dbReference type="EMBL" id="CAB4880271.1"/>
    </source>
</evidence>
<dbReference type="EMBL" id="CAEZXX010000076">
    <property type="protein sequence ID" value="CAB4712047.1"/>
    <property type="molecule type" value="Genomic_DNA"/>
</dbReference>
<dbReference type="EMBL" id="CAFBLR010000132">
    <property type="protein sequence ID" value="CAB4880271.1"/>
    <property type="molecule type" value="Genomic_DNA"/>
</dbReference>
<dbReference type="AntiFam" id="ANF00095">
    <property type="entry name" value="Shadow ORF (opposite ABC transporters)"/>
</dbReference>
<protein>
    <submittedName>
        <fullName evidence="1">Unannotated protein</fullName>
    </submittedName>
</protein>
<gene>
    <name evidence="1" type="ORF">UFOPK2602_01217</name>
    <name evidence="2" type="ORF">UFOPK3417_01307</name>
</gene>
<accession>A0A6J6QL32</accession>
<reference evidence="1" key="1">
    <citation type="submission" date="2020-05" db="EMBL/GenBank/DDBJ databases">
        <authorList>
            <person name="Chiriac C."/>
            <person name="Salcher M."/>
            <person name="Ghai R."/>
            <person name="Kavagutti S V."/>
        </authorList>
    </citation>
    <scope>NUCLEOTIDE SEQUENCE</scope>
</reference>